<accession>A0A4Y2CAC3</accession>
<gene>
    <name evidence="1" type="ORF">AVEN_27240_1</name>
</gene>
<dbReference type="EMBL" id="BGPR01000165">
    <property type="protein sequence ID" value="GBM01140.1"/>
    <property type="molecule type" value="Genomic_DNA"/>
</dbReference>
<evidence type="ECO:0000313" key="2">
    <source>
        <dbReference type="Proteomes" id="UP000499080"/>
    </source>
</evidence>
<reference evidence="1 2" key="1">
    <citation type="journal article" date="2019" name="Sci. Rep.">
        <title>Orb-weaving spider Araneus ventricosus genome elucidates the spidroin gene catalogue.</title>
        <authorList>
            <person name="Kono N."/>
            <person name="Nakamura H."/>
            <person name="Ohtoshi R."/>
            <person name="Moran D.A.P."/>
            <person name="Shinohara A."/>
            <person name="Yoshida Y."/>
            <person name="Fujiwara M."/>
            <person name="Mori M."/>
            <person name="Tomita M."/>
            <person name="Arakawa K."/>
        </authorList>
    </citation>
    <scope>NUCLEOTIDE SEQUENCE [LARGE SCALE GENOMIC DNA]</scope>
</reference>
<keyword evidence="2" id="KW-1185">Reference proteome</keyword>
<dbReference type="AlphaFoldDB" id="A0A4Y2CAC3"/>
<proteinExistence type="predicted"/>
<comment type="caution">
    <text evidence="1">The sequence shown here is derived from an EMBL/GenBank/DDBJ whole genome shotgun (WGS) entry which is preliminary data.</text>
</comment>
<organism evidence="1 2">
    <name type="scientific">Araneus ventricosus</name>
    <name type="common">Orbweaver spider</name>
    <name type="synonym">Epeira ventricosa</name>
    <dbReference type="NCBI Taxonomy" id="182803"/>
    <lineage>
        <taxon>Eukaryota</taxon>
        <taxon>Metazoa</taxon>
        <taxon>Ecdysozoa</taxon>
        <taxon>Arthropoda</taxon>
        <taxon>Chelicerata</taxon>
        <taxon>Arachnida</taxon>
        <taxon>Araneae</taxon>
        <taxon>Araneomorphae</taxon>
        <taxon>Entelegynae</taxon>
        <taxon>Araneoidea</taxon>
        <taxon>Araneidae</taxon>
        <taxon>Araneus</taxon>
    </lineage>
</organism>
<name>A0A4Y2CAC3_ARAVE</name>
<sequence length="142" mass="16209">MCAEFNLKARNQSVTVQHFLTNGRNKTRLIQLLTQKMAVIRIETRVATGDSDIYIVRCGLEKATSHPIIAITRQHVNLVVLLIALAPPESNIYFMKPGKVESTSFSTRKLQKELSFPETIFFLHAFRGCDIISDIYRKSREL</sequence>
<protein>
    <submittedName>
        <fullName evidence="1">Uncharacterized protein</fullName>
    </submittedName>
</protein>
<dbReference type="Proteomes" id="UP000499080">
    <property type="component" value="Unassembled WGS sequence"/>
</dbReference>
<evidence type="ECO:0000313" key="1">
    <source>
        <dbReference type="EMBL" id="GBM01140.1"/>
    </source>
</evidence>